<dbReference type="RefSeq" id="WP_221768487.1">
    <property type="nucleotide sequence ID" value="NZ_AP025144.1"/>
</dbReference>
<accession>A0AAV5NRX9</accession>
<name>A0AAV5NRX9_9VIBR</name>
<keyword evidence="4" id="KW-1185">Reference proteome</keyword>
<dbReference type="InterPro" id="IPR007029">
    <property type="entry name" value="YHS_dom"/>
</dbReference>
<comment type="caution">
    <text evidence="3">The sequence shown here is derived from an EMBL/GenBank/DDBJ whole genome shotgun (WGS) entry which is preliminary data.</text>
</comment>
<dbReference type="InterPro" id="IPR009078">
    <property type="entry name" value="Ferritin-like_SF"/>
</dbReference>
<evidence type="ECO:0000313" key="3">
    <source>
        <dbReference type="EMBL" id="GLQ73390.1"/>
    </source>
</evidence>
<feature type="signal peptide" evidence="1">
    <location>
        <begin position="1"/>
        <end position="22"/>
    </location>
</feature>
<keyword evidence="1" id="KW-0732">Signal</keyword>
<gene>
    <name evidence="3" type="ORF">GCM10007932_27500</name>
</gene>
<evidence type="ECO:0000256" key="1">
    <source>
        <dbReference type="SAM" id="SignalP"/>
    </source>
</evidence>
<dbReference type="EMBL" id="BSNX01000030">
    <property type="protein sequence ID" value="GLQ73390.1"/>
    <property type="molecule type" value="Genomic_DNA"/>
</dbReference>
<evidence type="ECO:0000313" key="4">
    <source>
        <dbReference type="Proteomes" id="UP001156690"/>
    </source>
</evidence>
<dbReference type="SUPFAM" id="SSF47240">
    <property type="entry name" value="Ferritin-like"/>
    <property type="match status" value="1"/>
</dbReference>
<reference evidence="4" key="1">
    <citation type="journal article" date="2019" name="Int. J. Syst. Evol. Microbiol.">
        <title>The Global Catalogue of Microorganisms (GCM) 10K type strain sequencing project: providing services to taxonomists for standard genome sequencing and annotation.</title>
        <authorList>
            <consortium name="The Broad Institute Genomics Platform"/>
            <consortium name="The Broad Institute Genome Sequencing Center for Infectious Disease"/>
            <person name="Wu L."/>
            <person name="Ma J."/>
        </authorList>
    </citation>
    <scope>NUCLEOTIDE SEQUENCE [LARGE SCALE GENOMIC DNA]</scope>
    <source>
        <strain evidence="4">NBRC 15640</strain>
    </source>
</reference>
<evidence type="ECO:0000259" key="2">
    <source>
        <dbReference type="Pfam" id="PF04945"/>
    </source>
</evidence>
<dbReference type="NCBIfam" id="NF041384">
    <property type="entry name" value="YHS_seleno_dom"/>
    <property type="match status" value="1"/>
</dbReference>
<dbReference type="Proteomes" id="UP001156690">
    <property type="component" value="Unassembled WGS sequence"/>
</dbReference>
<organism evidence="3 4">
    <name type="scientific">Vibrio penaeicida</name>
    <dbReference type="NCBI Taxonomy" id="104609"/>
    <lineage>
        <taxon>Bacteria</taxon>
        <taxon>Pseudomonadati</taxon>
        <taxon>Pseudomonadota</taxon>
        <taxon>Gammaproteobacteria</taxon>
        <taxon>Vibrionales</taxon>
        <taxon>Vibrionaceae</taxon>
        <taxon>Vibrio</taxon>
    </lineage>
</organism>
<feature type="chain" id="PRO_5043562853" description="YHS domain-containing protein" evidence="1">
    <location>
        <begin position="23"/>
        <end position="150"/>
    </location>
</feature>
<dbReference type="AlphaFoldDB" id="A0AAV5NRX9"/>
<protein>
    <recommendedName>
        <fullName evidence="2">YHS domain-containing protein</fullName>
    </recommendedName>
</protein>
<dbReference type="Pfam" id="PF04945">
    <property type="entry name" value="YHS"/>
    <property type="match status" value="1"/>
</dbReference>
<feature type="domain" description="YHS" evidence="2">
    <location>
        <begin position="52"/>
        <end position="88"/>
    </location>
</feature>
<proteinExistence type="predicted"/>
<sequence>MIRMITVVCTLVLGMFSAMTYAADPIYTGFFSSKAISGYDAVSYFEASEPQKGSSDHTIEYQGAEWYFTSKENLEKFIQNPEKYAPQYGGYCAWAVGAKNDTAPGDPLQWNIVDGKLYLNYDADIKSRWEKDIPGFISSGDKNWPELVSN</sequence>